<feature type="binding site" evidence="6">
    <location>
        <begin position="134"/>
        <end position="138"/>
    </location>
    <ligand>
        <name>substrate</name>
    </ligand>
</feature>
<dbReference type="GO" id="GO:0005737">
    <property type="term" value="C:cytoplasm"/>
    <property type="evidence" value="ECO:0007669"/>
    <property type="project" value="UniProtKB-SubCell"/>
</dbReference>
<evidence type="ECO:0000256" key="6">
    <source>
        <dbReference type="HAMAP-Rule" id="MF_01445"/>
    </source>
</evidence>
<dbReference type="SUPFAM" id="SSF53067">
    <property type="entry name" value="Actin-like ATPase domain"/>
    <property type="match status" value="2"/>
</dbReference>
<dbReference type="CDD" id="cd24133">
    <property type="entry name" value="ASKHA_NBD_TsaD_bac"/>
    <property type="match status" value="1"/>
</dbReference>
<dbReference type="PANTHER" id="PTHR11735">
    <property type="entry name" value="TRNA N6-ADENOSINE THREONYLCARBAMOYLTRANSFERASE"/>
    <property type="match status" value="1"/>
</dbReference>
<dbReference type="GO" id="GO:0061711">
    <property type="term" value="F:tRNA N(6)-L-threonylcarbamoyladenine synthase activity"/>
    <property type="evidence" value="ECO:0007669"/>
    <property type="project" value="UniProtKB-EC"/>
</dbReference>
<dbReference type="EMBL" id="LGGX01000015">
    <property type="protein sequence ID" value="KUK86615.1"/>
    <property type="molecule type" value="Genomic_DNA"/>
</dbReference>
<feature type="binding site" evidence="6">
    <location>
        <position position="274"/>
    </location>
    <ligand>
        <name>substrate</name>
    </ligand>
</feature>
<feature type="binding site" evidence="6">
    <location>
        <position position="115"/>
    </location>
    <ligand>
        <name>Fe cation</name>
        <dbReference type="ChEBI" id="CHEBI:24875"/>
    </ligand>
</feature>
<dbReference type="InterPro" id="IPR043129">
    <property type="entry name" value="ATPase_NBD"/>
</dbReference>
<evidence type="ECO:0000256" key="3">
    <source>
        <dbReference type="ARBA" id="ARBA00022723"/>
    </source>
</evidence>
<dbReference type="Gene3D" id="3.30.420.40">
    <property type="match status" value="2"/>
</dbReference>
<comment type="subcellular location">
    <subcellularLocation>
        <location evidence="6">Cytoplasm</location>
    </subcellularLocation>
</comment>
<sequence length="331" mass="36515">MTKILGIETSCDETSVAIVKNGVDVLSNVVKTQLVHSKFGGVVPDLSSREHVNFILDVARESLRKSNLEIKDIDAVSVVNGPGLVGSLMVGVSFAEGICIRFGKKLITTDHIVGHIYGNVLTYKKISLPMLSLVVSGGHTSIFFVNKDFEIKTLGKTKDDAAGEAFDKCAKILNLGYPGGPLIEKFSKNGDEKFYRFPVSRLEGYDFSFSGLKTSVLYYKRKMGEEFVKENISNIAASIQKAIVEQLLSVFEKCFEDNKNNIKSVSIAGGVSANGYFREKFKKLFENRVDNIYIPSMEFCTDNAALTAGLAYLKYKKNIFSELGVKVFSRS</sequence>
<evidence type="ECO:0000256" key="5">
    <source>
        <dbReference type="ARBA" id="ARBA00048117"/>
    </source>
</evidence>
<keyword evidence="6" id="KW-0963">Cytoplasm</keyword>
<dbReference type="InterPro" id="IPR000905">
    <property type="entry name" value="Gcp-like_dom"/>
</dbReference>
<dbReference type="PANTHER" id="PTHR11735:SF6">
    <property type="entry name" value="TRNA N6-ADENOSINE THREONYLCARBAMOYLTRANSFERASE, MITOCHONDRIAL"/>
    <property type="match status" value="1"/>
</dbReference>
<dbReference type="Proteomes" id="UP000053467">
    <property type="component" value="Unassembled WGS sequence"/>
</dbReference>
<dbReference type="HAMAP" id="MF_01445">
    <property type="entry name" value="TsaD"/>
    <property type="match status" value="1"/>
</dbReference>
<keyword evidence="2 6" id="KW-0819">tRNA processing</keyword>
<protein>
    <recommendedName>
        <fullName evidence="6">tRNA N6-adenosine threonylcarbamoyltransferase</fullName>
        <ecNumber evidence="6">2.3.1.234</ecNumber>
    </recommendedName>
    <alternativeName>
        <fullName evidence="6">N6-L-threonylcarbamoyladenine synthase</fullName>
        <shortName evidence="6">t(6)A synthase</shortName>
    </alternativeName>
    <alternativeName>
        <fullName evidence="6">t(6)A37 threonylcarbamoyladenosine biosynthesis protein TsaD</fullName>
    </alternativeName>
    <alternativeName>
        <fullName evidence="6">tRNA threonylcarbamoyladenosine biosynthesis protein TsaD</fullName>
    </alternativeName>
</protein>
<organism evidence="8 9">
    <name type="scientific">candidate division TA06 bacterium 34_109</name>
    <dbReference type="NCBI Taxonomy" id="1635277"/>
    <lineage>
        <taxon>Bacteria</taxon>
        <taxon>Bacteria division TA06</taxon>
    </lineage>
</organism>
<comment type="caution">
    <text evidence="8">The sequence shown here is derived from an EMBL/GenBank/DDBJ whole genome shotgun (WGS) entry which is preliminary data.</text>
</comment>
<dbReference type="NCBIfam" id="TIGR00329">
    <property type="entry name" value="gcp_kae1"/>
    <property type="match status" value="1"/>
</dbReference>
<reference evidence="9" key="1">
    <citation type="journal article" date="2015" name="MBio">
        <title>Genome-Resolved Metagenomic Analysis Reveals Roles for Candidate Phyla and Other Microbial Community Members in Biogeochemical Transformations in Oil Reservoirs.</title>
        <authorList>
            <person name="Hu P."/>
            <person name="Tom L."/>
            <person name="Singh A."/>
            <person name="Thomas B.C."/>
            <person name="Baker B.J."/>
            <person name="Piceno Y.M."/>
            <person name="Andersen G.L."/>
            <person name="Banfield J.F."/>
        </authorList>
    </citation>
    <scope>NUCLEOTIDE SEQUENCE [LARGE SCALE GENOMIC DNA]</scope>
</reference>
<evidence type="ECO:0000256" key="1">
    <source>
        <dbReference type="ARBA" id="ARBA00022679"/>
    </source>
</evidence>
<feature type="binding site" evidence="6">
    <location>
        <position position="167"/>
    </location>
    <ligand>
        <name>substrate</name>
    </ligand>
</feature>
<feature type="binding site" evidence="6">
    <location>
        <position position="302"/>
    </location>
    <ligand>
        <name>Fe cation</name>
        <dbReference type="ChEBI" id="CHEBI:24875"/>
    </ligand>
</feature>
<dbReference type="EC" id="2.3.1.234" evidence="6"/>
<comment type="function">
    <text evidence="6">Required for the formation of a threonylcarbamoyl group on adenosine at position 37 (t(6)A37) in tRNAs that read codons beginning with adenine. Is involved in the transfer of the threonylcarbamoyl moiety of threonylcarbamoyl-AMP (TC-AMP) to the N6 group of A37, together with TsaE and TsaB. TsaD likely plays a direct catalytic role in this reaction.</text>
</comment>
<dbReference type="InterPro" id="IPR017861">
    <property type="entry name" value="KAE1/TsaD"/>
</dbReference>
<dbReference type="AlphaFoldDB" id="A0A101I0Y4"/>
<gene>
    <name evidence="6" type="primary">tsaD</name>
    <name evidence="8" type="ORF">XE03_1404</name>
</gene>
<comment type="catalytic activity">
    <reaction evidence="5 6">
        <text>L-threonylcarbamoyladenylate + adenosine(37) in tRNA = N(6)-L-threonylcarbamoyladenosine(37) in tRNA + AMP + H(+)</text>
        <dbReference type="Rhea" id="RHEA:37059"/>
        <dbReference type="Rhea" id="RHEA-COMP:10162"/>
        <dbReference type="Rhea" id="RHEA-COMP:10163"/>
        <dbReference type="ChEBI" id="CHEBI:15378"/>
        <dbReference type="ChEBI" id="CHEBI:73682"/>
        <dbReference type="ChEBI" id="CHEBI:74411"/>
        <dbReference type="ChEBI" id="CHEBI:74418"/>
        <dbReference type="ChEBI" id="CHEBI:456215"/>
        <dbReference type="EC" id="2.3.1.234"/>
    </reaction>
</comment>
<dbReference type="PATRIC" id="fig|1635277.3.peg.521"/>
<dbReference type="InterPro" id="IPR022450">
    <property type="entry name" value="TsaD"/>
</dbReference>
<evidence type="ECO:0000313" key="9">
    <source>
        <dbReference type="Proteomes" id="UP000053467"/>
    </source>
</evidence>
<keyword evidence="1 6" id="KW-0808">Transferase</keyword>
<accession>A0A101I0Y4</accession>
<feature type="domain" description="Gcp-like" evidence="7">
    <location>
        <begin position="25"/>
        <end position="308"/>
    </location>
</feature>
<comment type="similarity">
    <text evidence="6">Belongs to the KAE1 / TsaD family.</text>
</comment>
<dbReference type="Pfam" id="PF00814">
    <property type="entry name" value="TsaD"/>
    <property type="match status" value="1"/>
</dbReference>
<dbReference type="PRINTS" id="PR00789">
    <property type="entry name" value="OSIALOPTASE"/>
</dbReference>
<feature type="binding site" evidence="6">
    <location>
        <position position="184"/>
    </location>
    <ligand>
        <name>substrate</name>
    </ligand>
</feature>
<keyword evidence="6" id="KW-0408">Iron</keyword>
<dbReference type="GO" id="GO:0002949">
    <property type="term" value="P:tRNA threonylcarbamoyladenosine modification"/>
    <property type="evidence" value="ECO:0007669"/>
    <property type="project" value="UniProtKB-UniRule"/>
</dbReference>
<dbReference type="GO" id="GO:0005506">
    <property type="term" value="F:iron ion binding"/>
    <property type="evidence" value="ECO:0007669"/>
    <property type="project" value="UniProtKB-UniRule"/>
</dbReference>
<proteinExistence type="inferred from homology"/>
<evidence type="ECO:0000313" key="8">
    <source>
        <dbReference type="EMBL" id="KUK86615.1"/>
    </source>
</evidence>
<evidence type="ECO:0000259" key="7">
    <source>
        <dbReference type="Pfam" id="PF00814"/>
    </source>
</evidence>
<comment type="cofactor">
    <cofactor evidence="6">
        <name>Fe(2+)</name>
        <dbReference type="ChEBI" id="CHEBI:29033"/>
    </cofactor>
    <text evidence="6">Binds 1 Fe(2+) ion per subunit.</text>
</comment>
<name>A0A101I0Y4_UNCT6</name>
<keyword evidence="3 6" id="KW-0479">Metal-binding</keyword>
<evidence type="ECO:0000256" key="4">
    <source>
        <dbReference type="ARBA" id="ARBA00023315"/>
    </source>
</evidence>
<feature type="binding site" evidence="6">
    <location>
        <position position="111"/>
    </location>
    <ligand>
        <name>Fe cation</name>
        <dbReference type="ChEBI" id="CHEBI:24875"/>
    </ligand>
</feature>
<keyword evidence="4 6" id="KW-0012">Acyltransferase</keyword>
<evidence type="ECO:0000256" key="2">
    <source>
        <dbReference type="ARBA" id="ARBA00022694"/>
    </source>
</evidence>
<dbReference type="NCBIfam" id="TIGR03723">
    <property type="entry name" value="T6A_TsaD_YgjD"/>
    <property type="match status" value="1"/>
</dbReference>
<feature type="binding site" evidence="6">
    <location>
        <position position="180"/>
    </location>
    <ligand>
        <name>substrate</name>
    </ligand>
</feature>